<sequence length="53" mass="6347">MKTPKKQPEPYDDDDCEVCKLMRRGDVSREELEKVMSLQNFLNNFPKDKNKEE</sequence>
<evidence type="ECO:0000313" key="2">
    <source>
        <dbReference type="Proteomes" id="UP000034349"/>
    </source>
</evidence>
<comment type="caution">
    <text evidence="1">The sequence shown here is derived from an EMBL/GenBank/DDBJ whole genome shotgun (WGS) entry which is preliminary data.</text>
</comment>
<dbReference type="EMBL" id="LBOK01000021">
    <property type="protein sequence ID" value="KKP36273.1"/>
    <property type="molecule type" value="Genomic_DNA"/>
</dbReference>
<proteinExistence type="predicted"/>
<reference evidence="1 2" key="1">
    <citation type="journal article" date="2015" name="Nature">
        <title>rRNA introns, odd ribosomes, and small enigmatic genomes across a large radiation of phyla.</title>
        <authorList>
            <person name="Brown C.T."/>
            <person name="Hug L.A."/>
            <person name="Thomas B.C."/>
            <person name="Sharon I."/>
            <person name="Castelle C.J."/>
            <person name="Singh A."/>
            <person name="Wilkins M.J."/>
            <person name="Williams K.H."/>
            <person name="Banfield J.F."/>
        </authorList>
    </citation>
    <scope>NUCLEOTIDE SEQUENCE [LARGE SCALE GENOMIC DNA]</scope>
</reference>
<gene>
    <name evidence="1" type="ORF">UR23_C0021G0001</name>
</gene>
<organism evidence="1 2">
    <name type="scientific">Candidatus Roizmanbacteria bacterium GW2011_GWA2_32_13</name>
    <dbReference type="NCBI Taxonomy" id="1618475"/>
    <lineage>
        <taxon>Bacteria</taxon>
        <taxon>Candidatus Roizmaniibacteriota</taxon>
    </lineage>
</organism>
<name>A0A0F9YXW7_9BACT</name>
<accession>A0A0F9YXW7</accession>
<dbReference type="Proteomes" id="UP000034349">
    <property type="component" value="Unassembled WGS sequence"/>
</dbReference>
<dbReference type="AlphaFoldDB" id="A0A0F9YXW7"/>
<protein>
    <submittedName>
        <fullName evidence="1">Uncharacterized protein</fullName>
    </submittedName>
</protein>
<evidence type="ECO:0000313" key="1">
    <source>
        <dbReference type="EMBL" id="KKP36273.1"/>
    </source>
</evidence>